<dbReference type="InterPro" id="IPR050297">
    <property type="entry name" value="LipidA_mod_glycosyltrf_83"/>
</dbReference>
<dbReference type="RefSeq" id="WP_158767564.1">
    <property type="nucleotide sequence ID" value="NZ_CP047045.1"/>
</dbReference>
<dbReference type="GO" id="GO:0005886">
    <property type="term" value="C:plasma membrane"/>
    <property type="evidence" value="ECO:0007669"/>
    <property type="project" value="UniProtKB-SubCell"/>
</dbReference>
<feature type="transmembrane region" description="Helical" evidence="9">
    <location>
        <begin position="335"/>
        <end position="355"/>
    </location>
</feature>
<accession>A0A6I6MWK6</accession>
<comment type="subcellular location">
    <subcellularLocation>
        <location evidence="1">Cell membrane</location>
        <topology evidence="1">Multi-pass membrane protein</topology>
    </subcellularLocation>
</comment>
<evidence type="ECO:0000259" key="10">
    <source>
        <dbReference type="Pfam" id="PF13231"/>
    </source>
</evidence>
<feature type="transmembrane region" description="Helical" evidence="9">
    <location>
        <begin position="79"/>
        <end position="100"/>
    </location>
</feature>
<feature type="transmembrane region" description="Helical" evidence="9">
    <location>
        <begin position="156"/>
        <end position="189"/>
    </location>
</feature>
<evidence type="ECO:0000256" key="4">
    <source>
        <dbReference type="ARBA" id="ARBA00022679"/>
    </source>
</evidence>
<organism evidence="11 12">
    <name type="scientific">Terricaulis silvestris</name>
    <dbReference type="NCBI Taxonomy" id="2686094"/>
    <lineage>
        <taxon>Bacteria</taxon>
        <taxon>Pseudomonadati</taxon>
        <taxon>Pseudomonadota</taxon>
        <taxon>Alphaproteobacteria</taxon>
        <taxon>Caulobacterales</taxon>
        <taxon>Caulobacteraceae</taxon>
        <taxon>Terricaulis</taxon>
    </lineage>
</organism>
<gene>
    <name evidence="11" type="ORF">DSM104635_03656</name>
</gene>
<feature type="compositionally biased region" description="Basic and acidic residues" evidence="8">
    <location>
        <begin position="500"/>
        <end position="519"/>
    </location>
</feature>
<evidence type="ECO:0000256" key="8">
    <source>
        <dbReference type="SAM" id="MobiDB-lite"/>
    </source>
</evidence>
<evidence type="ECO:0000256" key="9">
    <source>
        <dbReference type="SAM" id="Phobius"/>
    </source>
</evidence>
<dbReference type="PANTHER" id="PTHR33908">
    <property type="entry name" value="MANNOSYLTRANSFERASE YKCB-RELATED"/>
    <property type="match status" value="1"/>
</dbReference>
<sequence>MPSARAAFDRATLAFLGVLIVLTWLRIEALRLNPVGLYFDEAQYWMWSRTFDWGYFTKPPLIAWVIGATTTLMGTDAEWAIRLGAPIAHAIAGVAIYALARNMYGAWAGFWAGIGYLLMPGVVFSSNLISTDALLLPLWSLALFAMWRLVVTRAWIWAIALGLFVGVGSLAKYAMLYFILCTALAAYWMPPVRQALAKGRGIIAFFIALAVLTPNIIWNVEHGFATARHTAANARLDGSDMFNLDELFEFVSGQMLLGPIIFFVLIGFAWRAWRRASGLSDEDKFLISYMLPPFLIVATIAFISRANANWAAVAYPAALIWATGGLFATSKGRKWLVTAMALNVLIAVAFPFAALDPVIANRFKGLRTTQGWEETAHEIALRAAPQPGEPPFTAVLVDDRVTYFELAYYWRNARRAEVPLPPVRMWLLHGEAQNSAESTDPMRPEEGGRVLVVHLTPDYLPFVAGDFTVFRTVEHLTVPLGGSVNRELEISVGEGFAPAPRDEAFAQRLRDQRDQNRRD</sequence>
<feature type="domain" description="Glycosyltransferase RgtA/B/C/D-like" evidence="10">
    <location>
        <begin position="58"/>
        <end position="218"/>
    </location>
</feature>
<feature type="region of interest" description="Disordered" evidence="8">
    <location>
        <begin position="499"/>
        <end position="519"/>
    </location>
</feature>
<dbReference type="GO" id="GO:0009103">
    <property type="term" value="P:lipopolysaccharide biosynthetic process"/>
    <property type="evidence" value="ECO:0007669"/>
    <property type="project" value="UniProtKB-ARBA"/>
</dbReference>
<name>A0A6I6MWK6_9CAUL</name>
<keyword evidence="3" id="KW-0328">Glycosyltransferase</keyword>
<evidence type="ECO:0000256" key="3">
    <source>
        <dbReference type="ARBA" id="ARBA00022676"/>
    </source>
</evidence>
<keyword evidence="6 9" id="KW-1133">Transmembrane helix</keyword>
<feature type="transmembrane region" description="Helical" evidence="9">
    <location>
        <begin position="251"/>
        <end position="273"/>
    </location>
</feature>
<reference evidence="12" key="1">
    <citation type="submission" date="2019-12" db="EMBL/GenBank/DDBJ databases">
        <title>Complete genome of Terracaulis silvestris 0127_4.</title>
        <authorList>
            <person name="Vieira S."/>
            <person name="Riedel T."/>
            <person name="Sproer C."/>
            <person name="Pascual J."/>
            <person name="Boedeker C."/>
            <person name="Overmann J."/>
        </authorList>
    </citation>
    <scope>NUCLEOTIDE SEQUENCE [LARGE SCALE GENOMIC DNA]</scope>
    <source>
        <strain evidence="12">0127_4</strain>
    </source>
</reference>
<feature type="transmembrane region" description="Helical" evidence="9">
    <location>
        <begin position="201"/>
        <end position="218"/>
    </location>
</feature>
<keyword evidence="7 9" id="KW-0472">Membrane</keyword>
<dbReference type="KEGG" id="tsv:DSM104635_03656"/>
<evidence type="ECO:0000313" key="11">
    <source>
        <dbReference type="EMBL" id="QGZ96794.1"/>
    </source>
</evidence>
<dbReference type="EMBL" id="CP047045">
    <property type="protein sequence ID" value="QGZ96794.1"/>
    <property type="molecule type" value="Genomic_DNA"/>
</dbReference>
<dbReference type="Proteomes" id="UP000431269">
    <property type="component" value="Chromosome"/>
</dbReference>
<keyword evidence="5 9" id="KW-0812">Transmembrane</keyword>
<keyword evidence="12" id="KW-1185">Reference proteome</keyword>
<evidence type="ECO:0000256" key="2">
    <source>
        <dbReference type="ARBA" id="ARBA00022475"/>
    </source>
</evidence>
<dbReference type="AlphaFoldDB" id="A0A6I6MWK6"/>
<evidence type="ECO:0000256" key="5">
    <source>
        <dbReference type="ARBA" id="ARBA00022692"/>
    </source>
</evidence>
<evidence type="ECO:0000256" key="6">
    <source>
        <dbReference type="ARBA" id="ARBA00022989"/>
    </source>
</evidence>
<feature type="transmembrane region" description="Helical" evidence="9">
    <location>
        <begin position="310"/>
        <end position="328"/>
    </location>
</feature>
<keyword evidence="4" id="KW-0808">Transferase</keyword>
<evidence type="ECO:0000313" key="12">
    <source>
        <dbReference type="Proteomes" id="UP000431269"/>
    </source>
</evidence>
<protein>
    <submittedName>
        <fullName evidence="11">Putative membrane protein</fullName>
    </submittedName>
</protein>
<evidence type="ECO:0000256" key="1">
    <source>
        <dbReference type="ARBA" id="ARBA00004651"/>
    </source>
</evidence>
<evidence type="ECO:0000256" key="7">
    <source>
        <dbReference type="ARBA" id="ARBA00023136"/>
    </source>
</evidence>
<dbReference type="GO" id="GO:0016763">
    <property type="term" value="F:pentosyltransferase activity"/>
    <property type="evidence" value="ECO:0007669"/>
    <property type="project" value="TreeGrafter"/>
</dbReference>
<keyword evidence="2" id="KW-1003">Cell membrane</keyword>
<feature type="transmembrane region" description="Helical" evidence="9">
    <location>
        <begin position="285"/>
        <end position="304"/>
    </location>
</feature>
<proteinExistence type="predicted"/>
<dbReference type="PANTHER" id="PTHR33908:SF11">
    <property type="entry name" value="MEMBRANE PROTEIN"/>
    <property type="match status" value="1"/>
</dbReference>
<feature type="transmembrane region" description="Helical" evidence="9">
    <location>
        <begin position="106"/>
        <end position="126"/>
    </location>
</feature>
<dbReference type="Pfam" id="PF13231">
    <property type="entry name" value="PMT_2"/>
    <property type="match status" value="1"/>
</dbReference>
<dbReference type="InterPro" id="IPR038731">
    <property type="entry name" value="RgtA/B/C-like"/>
</dbReference>